<dbReference type="InterPro" id="IPR025197">
    <property type="entry name" value="DUF4116"/>
</dbReference>
<dbReference type="GO" id="GO:0005737">
    <property type="term" value="C:cytoplasm"/>
    <property type="evidence" value="ECO:0007669"/>
    <property type="project" value="TreeGrafter"/>
</dbReference>
<dbReference type="InterPro" id="IPR039762">
    <property type="entry name" value="Nmd2/UPF2"/>
</dbReference>
<dbReference type="PANTHER" id="PTHR12839:SF7">
    <property type="entry name" value="REGULATOR OF NONSENSE TRANSCRIPTS 2"/>
    <property type="match status" value="1"/>
</dbReference>
<dbReference type="Gene3D" id="1.25.40.10">
    <property type="entry name" value="Tetratricopeptide repeat domain"/>
    <property type="match status" value="1"/>
</dbReference>
<evidence type="ECO:0000313" key="4">
    <source>
        <dbReference type="Proteomes" id="UP000604046"/>
    </source>
</evidence>
<gene>
    <name evidence="3" type="primary">Upf2</name>
    <name evidence="3" type="ORF">SNAT2548_LOCUS20845</name>
</gene>
<feature type="compositionally biased region" description="Basic and acidic residues" evidence="1">
    <location>
        <begin position="1012"/>
        <end position="1042"/>
    </location>
</feature>
<dbReference type="GO" id="GO:0035145">
    <property type="term" value="C:exon-exon junction complex"/>
    <property type="evidence" value="ECO:0007669"/>
    <property type="project" value="TreeGrafter"/>
</dbReference>
<dbReference type="Proteomes" id="UP000604046">
    <property type="component" value="Unassembled WGS sequence"/>
</dbReference>
<name>A0A812PXV0_9DINO</name>
<dbReference type="InterPro" id="IPR011990">
    <property type="entry name" value="TPR-like_helical_dom_sf"/>
</dbReference>
<dbReference type="InterPro" id="IPR029063">
    <property type="entry name" value="SAM-dependent_MTases_sf"/>
</dbReference>
<dbReference type="InterPro" id="IPR029071">
    <property type="entry name" value="Ubiquitin-like_domsf"/>
</dbReference>
<dbReference type="SUPFAM" id="SSF54236">
    <property type="entry name" value="Ubiquitin-like"/>
    <property type="match status" value="1"/>
</dbReference>
<dbReference type="PANTHER" id="PTHR12839">
    <property type="entry name" value="NONSENSE-MEDIATED MRNA DECAY PROTEIN 2 UP-FRAMESHIFT SUPPRESSOR 2"/>
    <property type="match status" value="1"/>
</dbReference>
<organism evidence="3 4">
    <name type="scientific">Symbiodinium natans</name>
    <dbReference type="NCBI Taxonomy" id="878477"/>
    <lineage>
        <taxon>Eukaryota</taxon>
        <taxon>Sar</taxon>
        <taxon>Alveolata</taxon>
        <taxon>Dinophyceae</taxon>
        <taxon>Suessiales</taxon>
        <taxon>Symbiodiniaceae</taxon>
        <taxon>Symbiodinium</taxon>
    </lineage>
</organism>
<accession>A0A812PXV0</accession>
<dbReference type="Gene3D" id="1.25.40.180">
    <property type="match status" value="1"/>
</dbReference>
<protein>
    <submittedName>
        <fullName evidence="3">Upf2 protein</fullName>
    </submittedName>
</protein>
<sequence length="1419" mass="155839">MVDGAKGELFSALQLLNSSLGKPASVGCGANCQVCAQLVLENNSPQQTGAGLLWSQKPSLYFDFDELDDIEEVGRPVIATALTPVQPKQRLYQGVVTLQIVAAITGAEVCKLTHVALDWTIWDVKELIERMEGTKLSSQKLLCDHGKVASDNAILGDVLDGASGANGRNPQLSLIRSPPVWAGLLASIAAGEVHLEDLDEGARSDRAIVLAAVNASQGRALAHASATLRGDKEIVAEAVKRNGLSLRHATPAMRADRDLVLTAVRECPMALEFASDMLRKDHDFIVNAVRVSARAAGCVAEELQRNLSFAGELLSAFPAVFAHLPPQLRTSSDFILRAVRCNGDVLRFATGWHSHPEVVLTAIQKAPQAVHFVDASLRQRAEFGTAAVMVNPWVFEQLGSQHRNDLALALQAARAQPALAHFAGDNIKGKVLSLIQKEQSEAFGAPEGYVDGPVWWLPETLKQRIERRELISQLKRRGSKVEKAALAEKLLYHNGTLTDSVQDIMLGIGGFKDAGAWYSAIHVLAMMQRGHMAVDLPLVNCVMSACKDRGHELAQQLVAFLVAARIQPDANTFRCAALCCSDDQWSFALQWLAEAKKEAVPHVPLGGVYTAVMSVARKARCWDVALPLLKDMQQWQEAPDTKFFNSALWSCSRGQWEVSVHLLRRMESAGVPSEPFTYFAASQEVPDESTASCMVQHLRRMRTHSLHIDICQYAKMLAHYARDDEWPSLRRAVLEGGGFLLPLRRCLTHNFDQEIGWYRSHVLESKNLTRQWLDSFPDGAQYADWRRLRKTLKKLRRPDPLDYSDIGAHAGYIRNKVFEKDRCTQVACVLFGPEAVAHGLEKKESCVVVDVGGGPGIAALGIAVYAELEGWPVHLKHHVVDCEAAWSGTLQRLQSVLRHWRPESALQTELRFHQGQLMSKTLAQGVPAPADTDIFIFSYVLHENIDELRSSDFGLLSTLLQAMGTQFGRLVQAAVLPGLGMGKAGSAKAITALVSCVCYPAQHRTIQASGQKDGKAAKVESKTDSKEPSKAPEKAADDPKAKLAEEARQKFADDERDELARIDLRKLNRAAKASGSQMTGNRDKSIARVTRFQNRLKLFKGESEIDAVMKDIDGVDASKYVSELTECILEAAGTSLKLKELSAVNKICSKLNATYEEFGALLGKGLVKAFASTPTSELNRRRFLLRMCAELSLIECVQAPKPLVEIFAELCDISVPEEQLVTNFTIISSLAQKHAVSCFNIVPAKQQAYAEALGKDWPERQCVLEEASRSKLQQLVVNAYQSAAGGLLRSAHGRLLEQEKINQALRVDKGQVDAENEQKHTQLKEALQKIESTLTTLSEFLNQPMPTTVEEEEPNVSRIGAGENSKEDVPEEEEVLIFEDSEQRKFYEDVVDLKDIIPAVLLTSGKAAQDAGGDDKDAA</sequence>
<dbReference type="OrthoDB" id="27832at2759"/>
<proteinExistence type="predicted"/>
<keyword evidence="4" id="KW-1185">Reference proteome</keyword>
<dbReference type="Pfam" id="PF13475">
    <property type="entry name" value="DUF4116"/>
    <property type="match status" value="2"/>
</dbReference>
<dbReference type="GO" id="GO:0000184">
    <property type="term" value="P:nuclear-transcribed mRNA catabolic process, nonsense-mediated decay"/>
    <property type="evidence" value="ECO:0007669"/>
    <property type="project" value="InterPro"/>
</dbReference>
<feature type="domain" description="DUF4116" evidence="2">
    <location>
        <begin position="205"/>
        <end position="254"/>
    </location>
</feature>
<evidence type="ECO:0000256" key="1">
    <source>
        <dbReference type="SAM" id="MobiDB-lite"/>
    </source>
</evidence>
<evidence type="ECO:0000259" key="2">
    <source>
        <dbReference type="Pfam" id="PF13475"/>
    </source>
</evidence>
<dbReference type="EMBL" id="CAJNDS010002225">
    <property type="protein sequence ID" value="CAE7381901.1"/>
    <property type="molecule type" value="Genomic_DNA"/>
</dbReference>
<feature type="domain" description="DUF4116" evidence="2">
    <location>
        <begin position="256"/>
        <end position="304"/>
    </location>
</feature>
<evidence type="ECO:0000313" key="3">
    <source>
        <dbReference type="EMBL" id="CAE7381901.1"/>
    </source>
</evidence>
<reference evidence="3" key="1">
    <citation type="submission" date="2021-02" db="EMBL/GenBank/DDBJ databases">
        <authorList>
            <person name="Dougan E. K."/>
            <person name="Rhodes N."/>
            <person name="Thang M."/>
            <person name="Chan C."/>
        </authorList>
    </citation>
    <scope>NUCLEOTIDE SEQUENCE</scope>
</reference>
<comment type="caution">
    <text evidence="3">The sequence shown here is derived from an EMBL/GenBank/DDBJ whole genome shotgun (WGS) entry which is preliminary data.</text>
</comment>
<feature type="region of interest" description="Disordered" evidence="1">
    <location>
        <begin position="1009"/>
        <end position="1042"/>
    </location>
</feature>
<feature type="region of interest" description="Disordered" evidence="1">
    <location>
        <begin position="1347"/>
        <end position="1373"/>
    </location>
</feature>
<dbReference type="Gene3D" id="3.40.50.150">
    <property type="entry name" value="Vaccinia Virus protein VP39"/>
    <property type="match status" value="1"/>
</dbReference>